<dbReference type="Gene3D" id="3.40.50.2300">
    <property type="match status" value="1"/>
</dbReference>
<dbReference type="InterPro" id="IPR001789">
    <property type="entry name" value="Sig_transdc_resp-reg_receiver"/>
</dbReference>
<dbReference type="GO" id="GO:0000160">
    <property type="term" value="P:phosphorelay signal transduction system"/>
    <property type="evidence" value="ECO:0007669"/>
    <property type="project" value="UniProtKB-KW"/>
</dbReference>
<evidence type="ECO:0000313" key="5">
    <source>
        <dbReference type="EMBL" id="MBK7414562.1"/>
    </source>
</evidence>
<dbReference type="PROSITE" id="PS50110">
    <property type="entry name" value="RESPONSE_REGULATORY"/>
    <property type="match status" value="1"/>
</dbReference>
<reference evidence="5 6" key="1">
    <citation type="submission" date="2020-10" db="EMBL/GenBank/DDBJ databases">
        <title>Connecting structure to function with the recovery of over 1000 high-quality activated sludge metagenome-assembled genomes encoding full-length rRNA genes using long-read sequencing.</title>
        <authorList>
            <person name="Singleton C.M."/>
            <person name="Petriglieri F."/>
            <person name="Kristensen J.M."/>
            <person name="Kirkegaard R.H."/>
            <person name="Michaelsen T.Y."/>
            <person name="Andersen M.H."/>
            <person name="Karst S.M."/>
            <person name="Dueholm M.S."/>
            <person name="Nielsen P.H."/>
            <person name="Albertsen M."/>
        </authorList>
    </citation>
    <scope>NUCLEOTIDE SEQUENCE [LARGE SCALE GENOMIC DNA]</scope>
    <source>
        <strain evidence="5">EsbW_18-Q3-R4-48_BATAC.463</strain>
    </source>
</reference>
<feature type="domain" description="Response regulatory" evidence="4">
    <location>
        <begin position="1"/>
        <end position="69"/>
    </location>
</feature>
<evidence type="ECO:0000259" key="4">
    <source>
        <dbReference type="PROSITE" id="PS50110"/>
    </source>
</evidence>
<proteinExistence type="predicted"/>
<gene>
    <name evidence="5" type="ORF">IPJ38_05030</name>
</gene>
<dbReference type="InterPro" id="IPR011006">
    <property type="entry name" value="CheY-like_superfamily"/>
</dbReference>
<dbReference type="PANTHER" id="PTHR45339:SF1">
    <property type="entry name" value="HYBRID SIGNAL TRANSDUCTION HISTIDINE KINASE J"/>
    <property type="match status" value="1"/>
</dbReference>
<dbReference type="PANTHER" id="PTHR45339">
    <property type="entry name" value="HYBRID SIGNAL TRANSDUCTION HISTIDINE KINASE J"/>
    <property type="match status" value="1"/>
</dbReference>
<accession>A0A935JVL5</accession>
<dbReference type="SUPFAM" id="SSF52172">
    <property type="entry name" value="CheY-like"/>
    <property type="match status" value="1"/>
</dbReference>
<evidence type="ECO:0000256" key="2">
    <source>
        <dbReference type="ARBA" id="ARBA00023012"/>
    </source>
</evidence>
<feature type="modified residue" description="4-aspartylphosphate" evidence="3">
    <location>
        <position position="2"/>
    </location>
</feature>
<organism evidence="5 6">
    <name type="scientific">Candidatus Dechloromonas phosphorivorans</name>
    <dbReference type="NCBI Taxonomy" id="2899244"/>
    <lineage>
        <taxon>Bacteria</taxon>
        <taxon>Pseudomonadati</taxon>
        <taxon>Pseudomonadota</taxon>
        <taxon>Betaproteobacteria</taxon>
        <taxon>Rhodocyclales</taxon>
        <taxon>Azonexaceae</taxon>
        <taxon>Dechloromonas</taxon>
    </lineage>
</organism>
<evidence type="ECO:0000256" key="3">
    <source>
        <dbReference type="PROSITE-ProRule" id="PRU00169"/>
    </source>
</evidence>
<dbReference type="Proteomes" id="UP000739411">
    <property type="component" value="Unassembled WGS sequence"/>
</dbReference>
<name>A0A935JVL5_9RHOO</name>
<dbReference type="EMBL" id="JADJMS010000010">
    <property type="protein sequence ID" value="MBK7414562.1"/>
    <property type="molecule type" value="Genomic_DNA"/>
</dbReference>
<dbReference type="AlphaFoldDB" id="A0A935JVL5"/>
<comment type="caution">
    <text evidence="5">The sequence shown here is derived from an EMBL/GenBank/DDBJ whole genome shotgun (WGS) entry which is preliminary data.</text>
</comment>
<evidence type="ECO:0000256" key="1">
    <source>
        <dbReference type="ARBA" id="ARBA00022553"/>
    </source>
</evidence>
<dbReference type="CDD" id="cd17546">
    <property type="entry name" value="REC_hyHK_CKI1_RcsC-like"/>
    <property type="match status" value="1"/>
</dbReference>
<protein>
    <submittedName>
        <fullName evidence="5">Response regulator</fullName>
    </submittedName>
</protein>
<evidence type="ECO:0000313" key="6">
    <source>
        <dbReference type="Proteomes" id="UP000739411"/>
    </source>
</evidence>
<dbReference type="Pfam" id="PF00072">
    <property type="entry name" value="Response_reg"/>
    <property type="match status" value="1"/>
</dbReference>
<keyword evidence="1 3" id="KW-0597">Phosphoprotein</keyword>
<sequence length="74" mass="8321">MDMQMPNVNGLEATKGIREIPQYRDVPIIAMTANAFAEDKTKCFEAGMNDFLTKPFNPASLFTTLLRSLSRHDV</sequence>
<keyword evidence="2" id="KW-0902">Two-component regulatory system</keyword>